<dbReference type="GO" id="GO:0005829">
    <property type="term" value="C:cytosol"/>
    <property type="evidence" value="ECO:0007669"/>
    <property type="project" value="TreeGrafter"/>
</dbReference>
<dbReference type="EC" id="3.1.3.23" evidence="1"/>
<dbReference type="Gene3D" id="3.40.50.1000">
    <property type="entry name" value="HAD superfamily/HAD-like"/>
    <property type="match status" value="1"/>
</dbReference>
<protein>
    <submittedName>
        <fullName evidence="1">Haloacid dehalogenase-like hydrolase family member protein</fullName>
        <ecNumber evidence="1">3.1.3.23</ecNumber>
    </submittedName>
</protein>
<dbReference type="Proteomes" id="UP000031512">
    <property type="component" value="Chromosome 1"/>
</dbReference>
<dbReference type="SUPFAM" id="SSF56784">
    <property type="entry name" value="HAD-like"/>
    <property type="match status" value="1"/>
</dbReference>
<dbReference type="EMBL" id="CP001669">
    <property type="protein sequence ID" value="AFZ80318.1"/>
    <property type="molecule type" value="Genomic_DNA"/>
</dbReference>
<dbReference type="GO" id="GO:0000287">
    <property type="term" value="F:magnesium ion binding"/>
    <property type="evidence" value="ECO:0007669"/>
    <property type="project" value="TreeGrafter"/>
</dbReference>
<keyword evidence="2" id="KW-1185">Reference proteome</keyword>
<dbReference type="Pfam" id="PF08282">
    <property type="entry name" value="Hydrolase_3"/>
    <property type="match status" value="1"/>
</dbReference>
<dbReference type="VEuPathDB" id="PiroplasmaDB:BEWA_031710"/>
<dbReference type="PANTHER" id="PTHR10000">
    <property type="entry name" value="PHOSPHOSERINE PHOSPHATASE"/>
    <property type="match status" value="1"/>
</dbReference>
<dbReference type="eggNOG" id="ENOG502RSY5">
    <property type="taxonomic scope" value="Eukaryota"/>
</dbReference>
<dbReference type="InterPro" id="IPR023214">
    <property type="entry name" value="HAD_sf"/>
</dbReference>
<organism evidence="1 2">
    <name type="scientific">Theileria equi strain WA</name>
    <dbReference type="NCBI Taxonomy" id="1537102"/>
    <lineage>
        <taxon>Eukaryota</taxon>
        <taxon>Sar</taxon>
        <taxon>Alveolata</taxon>
        <taxon>Apicomplexa</taxon>
        <taxon>Aconoidasida</taxon>
        <taxon>Piroplasmida</taxon>
        <taxon>Theileriidae</taxon>
        <taxon>Theileria</taxon>
    </lineage>
</organism>
<name>L0AYI8_THEEQ</name>
<proteinExistence type="predicted"/>
<sequence>MAETTSIFDSVPSNLPKFVRPSSPPKYFGIDFDETFHALKEDGLERNVKAFAQVKKGGYTPFFCTGRSVDHAMGLVGNRFVEKTNYRGYPGVYNTGAVVYDENGNVIYSRSFSKEFIKAVCESVTRRNSPNNLVLFTKDSHYSPIGVDENFSRVLRSRDIPTPEVKTLEELLNTDIVMMTIICDKVEFPGFHEGVDYIKKLDLPGYYDLNPAGVTKAIGVKKLMEHYGVPPHDCGFIGDGDNDTEIMDLSGLSFAVANAPDFVKKHAKWVMDKSYNEGAVAQALELVYGPF</sequence>
<dbReference type="OrthoDB" id="365801at2759"/>
<dbReference type="InterPro" id="IPR036412">
    <property type="entry name" value="HAD-like_sf"/>
</dbReference>
<dbReference type="RefSeq" id="XP_004829984.1">
    <property type="nucleotide sequence ID" value="XM_004829927.1"/>
</dbReference>
<accession>L0AYI8</accession>
<reference evidence="1 2" key="1">
    <citation type="journal article" date="2012" name="BMC Genomics">
        <title>Comparative genomic analysis and phylogenetic position of Theileria equi.</title>
        <authorList>
            <person name="Kappmeyer L.S."/>
            <person name="Thiagarajan M."/>
            <person name="Herndon D.R."/>
            <person name="Ramsay J.D."/>
            <person name="Caler E."/>
            <person name="Djikeng A."/>
            <person name="Gillespie J.J."/>
            <person name="Lau A.O."/>
            <person name="Roalson E.H."/>
            <person name="Silva J.C."/>
            <person name="Silva M.G."/>
            <person name="Suarez C.E."/>
            <person name="Ueti M.W."/>
            <person name="Nene V.M."/>
            <person name="Mealey R.H."/>
            <person name="Knowles D.P."/>
            <person name="Brayton K.A."/>
        </authorList>
    </citation>
    <scope>NUCLEOTIDE SEQUENCE [LARGE SCALE GENOMIC DNA]</scope>
    <source>
        <strain evidence="1 2">WA</strain>
    </source>
</reference>
<dbReference type="STRING" id="1537102.L0AYI8"/>
<dbReference type="KEGG" id="beq:BEWA_031710"/>
<keyword evidence="1" id="KW-0378">Hydrolase</keyword>
<gene>
    <name evidence="1" type="ORF">BEWA_031710</name>
</gene>
<dbReference type="PANTHER" id="PTHR10000:SF8">
    <property type="entry name" value="HAD SUPERFAMILY HYDROLASE-LIKE, TYPE 3"/>
    <property type="match status" value="1"/>
</dbReference>
<dbReference type="AlphaFoldDB" id="L0AYI8"/>
<evidence type="ECO:0000313" key="1">
    <source>
        <dbReference type="EMBL" id="AFZ80318.1"/>
    </source>
</evidence>
<evidence type="ECO:0000313" key="2">
    <source>
        <dbReference type="Proteomes" id="UP000031512"/>
    </source>
</evidence>
<dbReference type="GeneID" id="15803682"/>
<dbReference type="Gene3D" id="3.30.1240.10">
    <property type="match status" value="1"/>
</dbReference>
<dbReference type="GO" id="GO:0050308">
    <property type="term" value="F:sugar-phosphatase activity"/>
    <property type="evidence" value="ECO:0007669"/>
    <property type="project" value="UniProtKB-EC"/>
</dbReference>